<evidence type="ECO:0000256" key="1">
    <source>
        <dbReference type="SAM" id="MobiDB-lite"/>
    </source>
</evidence>
<dbReference type="EMBL" id="JAGMVJ010000017">
    <property type="protein sequence ID" value="KAH7078378.1"/>
    <property type="molecule type" value="Genomic_DNA"/>
</dbReference>
<gene>
    <name evidence="3" type="ORF">FB567DRAFT_134542</name>
</gene>
<feature type="region of interest" description="Disordered" evidence="1">
    <location>
        <begin position="1"/>
        <end position="23"/>
    </location>
</feature>
<keyword evidence="4" id="KW-1185">Reference proteome</keyword>
<sequence length="298" mass="32974">MNDNDTTNGHTNDQTDGKKDEPYWLGRASVEQQRLLKQHGIWTKSIGYLLHPSITPTLPPNARIADVATGTGIWLADVAKVSPPSYSFHGYDISSEQYLPAESLPENVSLGFLDFKKPIPEDLQGTFDLVNVRLIIISMGPVSVWQDTLKNLMRLLKPGGVITWTDGNFLVARGFRGSSDTSTSGHALTTGQLQLNNTLIKRFGYSFPDMGDLFRDAGLKDVKEDVISTDRLVEQRREFTEIGVGAVFGGLGNLSKAGEEGYWSKEEVEKRKEEAVKDMESGAYLRWDIHVAVGVKAE</sequence>
<keyword evidence="3" id="KW-0808">Transferase</keyword>
<dbReference type="InterPro" id="IPR029063">
    <property type="entry name" value="SAM-dependent_MTases_sf"/>
</dbReference>
<dbReference type="Pfam" id="PF08242">
    <property type="entry name" value="Methyltransf_12"/>
    <property type="match status" value="1"/>
</dbReference>
<dbReference type="AlphaFoldDB" id="A0A8K0VUG8"/>
<comment type="caution">
    <text evidence="3">The sequence shown here is derived from an EMBL/GenBank/DDBJ whole genome shotgun (WGS) entry which is preliminary data.</text>
</comment>
<dbReference type="SUPFAM" id="SSF53335">
    <property type="entry name" value="S-adenosyl-L-methionine-dependent methyltransferases"/>
    <property type="match status" value="1"/>
</dbReference>
<feature type="domain" description="Methyltransferase type 12" evidence="2">
    <location>
        <begin position="66"/>
        <end position="162"/>
    </location>
</feature>
<evidence type="ECO:0000313" key="4">
    <source>
        <dbReference type="Proteomes" id="UP000813461"/>
    </source>
</evidence>
<proteinExistence type="predicted"/>
<dbReference type="Gene3D" id="3.40.50.150">
    <property type="entry name" value="Vaccinia Virus protein VP39"/>
    <property type="match status" value="1"/>
</dbReference>
<dbReference type="Proteomes" id="UP000813461">
    <property type="component" value="Unassembled WGS sequence"/>
</dbReference>
<dbReference type="CDD" id="cd02440">
    <property type="entry name" value="AdoMet_MTases"/>
    <property type="match status" value="1"/>
</dbReference>
<dbReference type="InterPro" id="IPR013217">
    <property type="entry name" value="Methyltransf_12"/>
</dbReference>
<organism evidence="3 4">
    <name type="scientific">Paraphoma chrysanthemicola</name>
    <dbReference type="NCBI Taxonomy" id="798071"/>
    <lineage>
        <taxon>Eukaryota</taxon>
        <taxon>Fungi</taxon>
        <taxon>Dikarya</taxon>
        <taxon>Ascomycota</taxon>
        <taxon>Pezizomycotina</taxon>
        <taxon>Dothideomycetes</taxon>
        <taxon>Pleosporomycetidae</taxon>
        <taxon>Pleosporales</taxon>
        <taxon>Pleosporineae</taxon>
        <taxon>Phaeosphaeriaceae</taxon>
        <taxon>Paraphoma</taxon>
    </lineage>
</organism>
<keyword evidence="3" id="KW-0489">Methyltransferase</keyword>
<feature type="compositionally biased region" description="Basic and acidic residues" evidence="1">
    <location>
        <begin position="13"/>
        <end position="22"/>
    </location>
</feature>
<evidence type="ECO:0000313" key="3">
    <source>
        <dbReference type="EMBL" id="KAH7078378.1"/>
    </source>
</evidence>
<dbReference type="GO" id="GO:0032259">
    <property type="term" value="P:methylation"/>
    <property type="evidence" value="ECO:0007669"/>
    <property type="project" value="UniProtKB-KW"/>
</dbReference>
<feature type="compositionally biased region" description="Low complexity" evidence="1">
    <location>
        <begin position="1"/>
        <end position="12"/>
    </location>
</feature>
<dbReference type="PANTHER" id="PTHR43591">
    <property type="entry name" value="METHYLTRANSFERASE"/>
    <property type="match status" value="1"/>
</dbReference>
<dbReference type="OrthoDB" id="417697at2759"/>
<evidence type="ECO:0000259" key="2">
    <source>
        <dbReference type="Pfam" id="PF08242"/>
    </source>
</evidence>
<reference evidence="3" key="1">
    <citation type="journal article" date="2021" name="Nat. Commun.">
        <title>Genetic determinants of endophytism in the Arabidopsis root mycobiome.</title>
        <authorList>
            <person name="Mesny F."/>
            <person name="Miyauchi S."/>
            <person name="Thiergart T."/>
            <person name="Pickel B."/>
            <person name="Atanasova L."/>
            <person name="Karlsson M."/>
            <person name="Huettel B."/>
            <person name="Barry K.W."/>
            <person name="Haridas S."/>
            <person name="Chen C."/>
            <person name="Bauer D."/>
            <person name="Andreopoulos W."/>
            <person name="Pangilinan J."/>
            <person name="LaButti K."/>
            <person name="Riley R."/>
            <person name="Lipzen A."/>
            <person name="Clum A."/>
            <person name="Drula E."/>
            <person name="Henrissat B."/>
            <person name="Kohler A."/>
            <person name="Grigoriev I.V."/>
            <person name="Martin F.M."/>
            <person name="Hacquard S."/>
        </authorList>
    </citation>
    <scope>NUCLEOTIDE SEQUENCE</scope>
    <source>
        <strain evidence="3">MPI-SDFR-AT-0120</strain>
    </source>
</reference>
<protein>
    <submittedName>
        <fullName evidence="3">S-adenosyl-L-methionine-dependent methyltransferase</fullName>
    </submittedName>
</protein>
<name>A0A8K0VUG8_9PLEO</name>
<dbReference type="PANTHER" id="PTHR43591:SF50">
    <property type="entry name" value="METHYLTRANSFERASE DOMAIN-CONTAINING PROTEIN-RELATED"/>
    <property type="match status" value="1"/>
</dbReference>
<dbReference type="GO" id="GO:0008168">
    <property type="term" value="F:methyltransferase activity"/>
    <property type="evidence" value="ECO:0007669"/>
    <property type="project" value="UniProtKB-KW"/>
</dbReference>
<accession>A0A8K0VUG8</accession>